<dbReference type="EMBL" id="CM042024">
    <property type="protein sequence ID" value="KAI3811777.1"/>
    <property type="molecule type" value="Genomic_DNA"/>
</dbReference>
<protein>
    <submittedName>
        <fullName evidence="1">Uncharacterized protein</fullName>
    </submittedName>
</protein>
<organism evidence="1 2">
    <name type="scientific">Smallanthus sonchifolius</name>
    <dbReference type="NCBI Taxonomy" id="185202"/>
    <lineage>
        <taxon>Eukaryota</taxon>
        <taxon>Viridiplantae</taxon>
        <taxon>Streptophyta</taxon>
        <taxon>Embryophyta</taxon>
        <taxon>Tracheophyta</taxon>
        <taxon>Spermatophyta</taxon>
        <taxon>Magnoliopsida</taxon>
        <taxon>eudicotyledons</taxon>
        <taxon>Gunneridae</taxon>
        <taxon>Pentapetalae</taxon>
        <taxon>asterids</taxon>
        <taxon>campanulids</taxon>
        <taxon>Asterales</taxon>
        <taxon>Asteraceae</taxon>
        <taxon>Asteroideae</taxon>
        <taxon>Heliantheae alliance</taxon>
        <taxon>Millerieae</taxon>
        <taxon>Smallanthus</taxon>
    </lineage>
</organism>
<name>A0ACB9IUJ7_9ASTR</name>
<sequence>MEECNLKFDCTAIDASGEDQDEVADEDEDEDGVDEEAWLKTSKDDWIRDGVTSLACDVRLRPSTLDIRPCNDNVMSPKVRFSSDPVSIDIPQISIMWAVRRTSSIALRSRTFSAVTCHASYTEHTISSSSNVNQIQFPKPPCGTRLLNRHYSYPHSQTTLNHHYSSMAGTESSGEKDHDLVDEIHKKNVEDENDDDFISRLKRLVDEDKYRVNTFSRLKLLEDEDNDIFVPIETSQQKRFSSALFKVIRDSQTFLVQKELDIWLEKGENISRSDISVAMLELRRRRMYDKALKLSEWLESRKQLEFTEKDYSSRIDLIAKTHGLNAAEIYIETIPGSFKTEMVYQTFLANCVQSAHTTKAEQVINKMKELKFPITSFACNQLLLLYKRTDKKKIAGVQLLMEKENVKPTLFTYLMLVDIKGQHNDINGMEQVVETMKAEGIDPDIKIQAVLARHYIYRGLTEKAKVILQEMEGSDLKKKRHVCSSLLPLYATLQSVVDVDKVWDVCKSNPQLDECLKAMFAYGKLKKVEEAEAVFDQMSMKFKRMSSRHYAEMLKVYANNKMLSKGKNLVEKMEESGCRIGPLGWDALVKLYVESGEIEKAVSVLPDGLGSENNGIKPLFCTYLVIMEQYAKRGDIQNAEKMFLRMRQDGYVRLKQYHCLLQTYKNSNVSVDGFRERMQADNIIPNKALAELLAQVDAFKAVSRC</sequence>
<comment type="caution">
    <text evidence="1">The sequence shown here is derived from an EMBL/GenBank/DDBJ whole genome shotgun (WGS) entry which is preliminary data.</text>
</comment>
<keyword evidence="2" id="KW-1185">Reference proteome</keyword>
<evidence type="ECO:0000313" key="2">
    <source>
        <dbReference type="Proteomes" id="UP001056120"/>
    </source>
</evidence>
<reference evidence="1 2" key="2">
    <citation type="journal article" date="2022" name="Mol. Ecol. Resour.">
        <title>The genomes of chicory, endive, great burdock and yacon provide insights into Asteraceae paleo-polyploidization history and plant inulin production.</title>
        <authorList>
            <person name="Fan W."/>
            <person name="Wang S."/>
            <person name="Wang H."/>
            <person name="Wang A."/>
            <person name="Jiang F."/>
            <person name="Liu H."/>
            <person name="Zhao H."/>
            <person name="Xu D."/>
            <person name="Zhang Y."/>
        </authorList>
    </citation>
    <scope>NUCLEOTIDE SEQUENCE [LARGE SCALE GENOMIC DNA]</scope>
    <source>
        <strain evidence="2">cv. Yunnan</strain>
        <tissue evidence="1">Leaves</tissue>
    </source>
</reference>
<gene>
    <name evidence="1" type="ORF">L1987_21507</name>
</gene>
<reference evidence="2" key="1">
    <citation type="journal article" date="2022" name="Mol. Ecol. Resour.">
        <title>The genomes of chicory, endive, great burdock and yacon provide insights into Asteraceae palaeo-polyploidization history and plant inulin production.</title>
        <authorList>
            <person name="Fan W."/>
            <person name="Wang S."/>
            <person name="Wang H."/>
            <person name="Wang A."/>
            <person name="Jiang F."/>
            <person name="Liu H."/>
            <person name="Zhao H."/>
            <person name="Xu D."/>
            <person name="Zhang Y."/>
        </authorList>
    </citation>
    <scope>NUCLEOTIDE SEQUENCE [LARGE SCALE GENOMIC DNA]</scope>
    <source>
        <strain evidence="2">cv. Yunnan</strain>
    </source>
</reference>
<dbReference type="Proteomes" id="UP001056120">
    <property type="component" value="Linkage Group LG07"/>
</dbReference>
<proteinExistence type="predicted"/>
<evidence type="ECO:0000313" key="1">
    <source>
        <dbReference type="EMBL" id="KAI3811777.1"/>
    </source>
</evidence>
<accession>A0ACB9IUJ7</accession>